<reference evidence="1 2" key="1">
    <citation type="submission" date="2018-08" db="EMBL/GenBank/DDBJ databases">
        <title>Genomic Encyclopedia of Type Strains, Phase III (KMG-III): the genomes of soil and plant-associated and newly described type strains.</title>
        <authorList>
            <person name="Whitman W."/>
        </authorList>
    </citation>
    <scope>NUCLEOTIDE SEQUENCE [LARGE SCALE GENOMIC DNA]</scope>
    <source>
        <strain evidence="1 2">325-5</strain>
    </source>
</reference>
<dbReference type="EMBL" id="QTTQ01000010">
    <property type="protein sequence ID" value="REE82243.1"/>
    <property type="molecule type" value="Genomic_DNA"/>
</dbReference>
<proteinExistence type="predicted"/>
<dbReference type="AlphaFoldDB" id="A0A3D9RQN4"/>
<dbReference type="RefSeq" id="WP_115880239.1">
    <property type="nucleotide sequence ID" value="NZ_QTTQ01000010.1"/>
</dbReference>
<keyword evidence="2" id="KW-1185">Reference proteome</keyword>
<dbReference type="Pfam" id="PF11013">
    <property type="entry name" value="DUF2851"/>
    <property type="match status" value="1"/>
</dbReference>
<protein>
    <submittedName>
        <fullName evidence="1">Uncharacterized protein DUF2851</fullName>
    </submittedName>
</protein>
<dbReference type="InterPro" id="IPR021272">
    <property type="entry name" value="DUF2851"/>
</dbReference>
<evidence type="ECO:0000313" key="2">
    <source>
        <dbReference type="Proteomes" id="UP000256429"/>
    </source>
</evidence>
<sequence length="427" mass="49982">MKENLLHFIWKLKLFSSKNLVSTFGESINIISNGTHNLNTGPDFFNAKIEINKQVWAGNVEIHVKSSDWYNHNHEIDENYDSVILHVVWEHDVEIFRKNNDKIVTLALKNYISNELLDNYNQLFSEDKKWINCENDIKRIDSFIIENWLERLYFERLEQKSQFVKQILLNTVNNWEQTLFILLAKGFGLKVNSEAFMNFASSFDFSIVRKVSTNASQLEALFFGQAGLLSSKYESVYFNNLKSEYEYLKIKFNLKPISKGQVQFFRLRPNNFPTIRLSQLAFLYNRYQNIFSKIIETNTLEGFYSLFEVKTFPFWEAHYTFETASKESTKKLTKPFIDLLLINTILPLKFVHLKSLGSDDFSSIFAIIEQIKPEKNTIISKFEELKLKSSNAFKTQALLQLKNEYCNKKLCLQCAIGKTILNKINVA</sequence>
<accession>A0A3D9RQN4</accession>
<comment type="caution">
    <text evidence="1">The sequence shown here is derived from an EMBL/GenBank/DDBJ whole genome shotgun (WGS) entry which is preliminary data.</text>
</comment>
<gene>
    <name evidence="1" type="ORF">BX611_1789</name>
</gene>
<organism evidence="1 2">
    <name type="scientific">Lutibacter oceani</name>
    <dbReference type="NCBI Taxonomy" id="1853311"/>
    <lineage>
        <taxon>Bacteria</taxon>
        <taxon>Pseudomonadati</taxon>
        <taxon>Bacteroidota</taxon>
        <taxon>Flavobacteriia</taxon>
        <taxon>Flavobacteriales</taxon>
        <taxon>Flavobacteriaceae</taxon>
        <taxon>Lutibacter</taxon>
    </lineage>
</organism>
<name>A0A3D9RQN4_9FLAO</name>
<dbReference type="OrthoDB" id="1005072at2"/>
<dbReference type="Proteomes" id="UP000256429">
    <property type="component" value="Unassembled WGS sequence"/>
</dbReference>
<evidence type="ECO:0000313" key="1">
    <source>
        <dbReference type="EMBL" id="REE82243.1"/>
    </source>
</evidence>